<evidence type="ECO:0000313" key="2">
    <source>
        <dbReference type="Proteomes" id="UP000244178"/>
    </source>
</evidence>
<organism evidence="1 2">
    <name type="scientific">Pseudomonas protegens</name>
    <dbReference type="NCBI Taxonomy" id="380021"/>
    <lineage>
        <taxon>Bacteria</taxon>
        <taxon>Pseudomonadati</taxon>
        <taxon>Pseudomonadota</taxon>
        <taxon>Gammaproteobacteria</taxon>
        <taxon>Pseudomonadales</taxon>
        <taxon>Pseudomonadaceae</taxon>
        <taxon>Pseudomonas</taxon>
    </lineage>
</organism>
<dbReference type="AlphaFoldDB" id="A0A2T6GN04"/>
<dbReference type="EMBL" id="PYJM01000002">
    <property type="protein sequence ID" value="PUA45531.1"/>
    <property type="molecule type" value="Genomic_DNA"/>
</dbReference>
<sequence length="60" mass="6832">MTGGNTAARESAEYMTGVKTLNSILFRRFFADFRRIRHTTGPEQLLGFVFIHIFTHAEAV</sequence>
<gene>
    <name evidence="1" type="ORF">C5U62_08560</name>
</gene>
<dbReference type="Proteomes" id="UP000244178">
    <property type="component" value="Unassembled WGS sequence"/>
</dbReference>
<reference evidence="1 2" key="1">
    <citation type="submission" date="2018-03" db="EMBL/GenBank/DDBJ databases">
        <title>Draft genome sequence of the plant growth promoting rhizobacterium Pseudomonas protegens strain BNJ-SS-45 isolated from wheat (Triticum aestivum) rhizosphere.</title>
        <authorList>
            <person name="Bajpai A."/>
            <person name="Shende K."/>
            <person name="Meena N."/>
            <person name="Upadhyayula S.R."/>
            <person name="Suravajhala P."/>
            <person name="Medicherla K.M."/>
            <person name="Johri B.N."/>
        </authorList>
    </citation>
    <scope>NUCLEOTIDE SEQUENCE [LARGE SCALE GENOMIC DNA]</scope>
    <source>
        <strain evidence="1 2">BNJ-SS-45</strain>
    </source>
</reference>
<comment type="caution">
    <text evidence="1">The sequence shown here is derived from an EMBL/GenBank/DDBJ whole genome shotgun (WGS) entry which is preliminary data.</text>
</comment>
<protein>
    <submittedName>
        <fullName evidence="1">Uncharacterized protein</fullName>
    </submittedName>
</protein>
<accession>A0A2T6GN04</accession>
<proteinExistence type="predicted"/>
<evidence type="ECO:0000313" key="1">
    <source>
        <dbReference type="EMBL" id="PUA45531.1"/>
    </source>
</evidence>
<name>A0A2T6GN04_9PSED</name>